<dbReference type="EMBL" id="WEGI01000019">
    <property type="protein sequence ID" value="MQY31395.1"/>
    <property type="molecule type" value="Genomic_DNA"/>
</dbReference>
<reference evidence="1 2" key="1">
    <citation type="submission" date="2019-10" db="EMBL/GenBank/DDBJ databases">
        <title>Nocardia macrotermitis sp. nov. and Nocardia aurantia sp. nov., isolated from the gut of fungus growing-termite Macrotermes natalensis.</title>
        <authorList>
            <person name="Benndorf R."/>
            <person name="Schwitalla J."/>
            <person name="Martin K."/>
            <person name="De Beer W."/>
            <person name="Kaster A.-K."/>
            <person name="Vollmers J."/>
            <person name="Poulsen M."/>
            <person name="Beemelmanns C."/>
        </authorList>
    </citation>
    <scope>NUCLEOTIDE SEQUENCE [LARGE SCALE GENOMIC DNA]</scope>
    <source>
        <strain evidence="1 2">RB56</strain>
    </source>
</reference>
<accession>A0A7K0E084</accession>
<dbReference type="InterPro" id="IPR012349">
    <property type="entry name" value="Split_barrel_FMN-bd"/>
</dbReference>
<keyword evidence="2" id="KW-1185">Reference proteome</keyword>
<comment type="caution">
    <text evidence="1">The sequence shown here is derived from an EMBL/GenBank/DDBJ whole genome shotgun (WGS) entry which is preliminary data.</text>
</comment>
<evidence type="ECO:0008006" key="3">
    <source>
        <dbReference type="Google" id="ProtNLM"/>
    </source>
</evidence>
<dbReference type="InterPro" id="IPR004378">
    <property type="entry name" value="F420H2_quin_Rdtase"/>
</dbReference>
<dbReference type="Gene3D" id="2.30.110.10">
    <property type="entry name" value="Electron Transport, Fmn-binding Protein, Chain A"/>
    <property type="match status" value="1"/>
</dbReference>
<dbReference type="OrthoDB" id="3778270at2"/>
<gene>
    <name evidence="1" type="ORF">NRB56_70040</name>
</gene>
<dbReference type="Pfam" id="PF04075">
    <property type="entry name" value="F420H2_quin_red"/>
    <property type="match status" value="1"/>
</dbReference>
<organism evidence="1 2">
    <name type="scientific">Nocardia aurantia</name>
    <dbReference type="NCBI Taxonomy" id="2585199"/>
    <lineage>
        <taxon>Bacteria</taxon>
        <taxon>Bacillati</taxon>
        <taxon>Actinomycetota</taxon>
        <taxon>Actinomycetes</taxon>
        <taxon>Mycobacteriales</taxon>
        <taxon>Nocardiaceae</taxon>
        <taxon>Nocardia</taxon>
    </lineage>
</organism>
<evidence type="ECO:0000313" key="2">
    <source>
        <dbReference type="Proteomes" id="UP000431401"/>
    </source>
</evidence>
<dbReference type="Proteomes" id="UP000431401">
    <property type="component" value="Unassembled WGS sequence"/>
</dbReference>
<dbReference type="AlphaFoldDB" id="A0A7K0E084"/>
<evidence type="ECO:0000313" key="1">
    <source>
        <dbReference type="EMBL" id="MQY31395.1"/>
    </source>
</evidence>
<sequence>MPLPQGLAKFNRVVTNQITGVVAGRLPGFGIVVHTGRKSGRVYRTPVNVFVHDGRYRIALTYGPGSDWVRNVLAAGRFELESVGRTITLTDPLVQHDPGSRWAPVGVRQVLGAVSAPDYLEARRA</sequence>
<dbReference type="NCBIfam" id="TIGR00026">
    <property type="entry name" value="hi_GC_TIGR00026"/>
    <property type="match status" value="1"/>
</dbReference>
<name>A0A7K0E084_9NOCA</name>
<protein>
    <recommendedName>
        <fullName evidence="3">Nitroreductase family deazaflavin-dependent oxidoreductase</fullName>
    </recommendedName>
</protein>
<dbReference type="RefSeq" id="WP_153348648.1">
    <property type="nucleotide sequence ID" value="NZ_WEGI01000019.1"/>
</dbReference>
<proteinExistence type="predicted"/>
<dbReference type="GO" id="GO:0016491">
    <property type="term" value="F:oxidoreductase activity"/>
    <property type="evidence" value="ECO:0007669"/>
    <property type="project" value="InterPro"/>
</dbReference>